<comment type="caution">
    <text evidence="2">The sequence shown here is derived from an EMBL/GenBank/DDBJ whole genome shotgun (WGS) entry which is preliminary data.</text>
</comment>
<dbReference type="InterPro" id="IPR001296">
    <property type="entry name" value="Glyco_trans_1"/>
</dbReference>
<dbReference type="SUPFAM" id="SSF53756">
    <property type="entry name" value="UDP-Glycosyltransferase/glycogen phosphorylase"/>
    <property type="match status" value="1"/>
</dbReference>
<proteinExistence type="predicted"/>
<dbReference type="STRING" id="1203610.HMPREF1536_00497"/>
<dbReference type="Pfam" id="PF00534">
    <property type="entry name" value="Glycos_transf_1"/>
    <property type="match status" value="1"/>
</dbReference>
<dbReference type="HOGENOM" id="CLU_701799_0_0_10"/>
<protein>
    <recommendedName>
        <fullName evidence="1">Glycosyl transferase family 1 domain-containing protein</fullName>
    </recommendedName>
</protein>
<name>A0A0F5JS18_9BACT</name>
<evidence type="ECO:0000313" key="3">
    <source>
        <dbReference type="Proteomes" id="UP000033035"/>
    </source>
</evidence>
<keyword evidence="3" id="KW-1185">Reference proteome</keyword>
<dbReference type="AlphaFoldDB" id="A0A0F5JS18"/>
<evidence type="ECO:0000313" key="2">
    <source>
        <dbReference type="EMBL" id="KKB60616.1"/>
    </source>
</evidence>
<dbReference type="GO" id="GO:0016757">
    <property type="term" value="F:glycosyltransferase activity"/>
    <property type="evidence" value="ECO:0007669"/>
    <property type="project" value="InterPro"/>
</dbReference>
<organism evidence="2 3">
    <name type="scientific">Parabacteroides gordonii MS-1 = DSM 23371</name>
    <dbReference type="NCBI Taxonomy" id="1203610"/>
    <lineage>
        <taxon>Bacteria</taxon>
        <taxon>Pseudomonadati</taxon>
        <taxon>Bacteroidota</taxon>
        <taxon>Bacteroidia</taxon>
        <taxon>Bacteroidales</taxon>
        <taxon>Tannerellaceae</taxon>
        <taxon>Parabacteroides</taxon>
    </lineage>
</organism>
<dbReference type="Proteomes" id="UP000033035">
    <property type="component" value="Unassembled WGS sequence"/>
</dbReference>
<dbReference type="PATRIC" id="fig|1203610.3.peg.517"/>
<accession>A0A0F5JS18</accession>
<gene>
    <name evidence="2" type="ORF">HMPREF1536_00497</name>
</gene>
<sequence>MVGSLQHMGYNVILLGFFTRGISLLKTEKKTLPKGIKSIFLYSLPNRMRLAKIAELFRAIETFIICKFYSIDIIQAELSASAPCARFVPDIPLITDFHSDLVPELEMGGYSQDVIEHAASENRFALKRSNKIITVSDKLFENLSVYNKIEAQHFVLPCNFNAEPFMVLNSDVRKQLRTEYGLNDKIVLCYSGAFRVWQCIQETLDVVIRLRQLNPSFYLCIFTNDDVTPYSSLLEQLEGNYMVKGLSRTEVPSYLSMADAGFVLRADSLVNINSSPTKTSEYLAAGMMVIATQYAGDAPMQISESSCGIVFDDLSISDDEIRILNEKLLYYVENYEKCSVKAKKYVFNNRIWSSNEVKLVDLYNELR</sequence>
<dbReference type="EMBL" id="AQHW01000002">
    <property type="protein sequence ID" value="KKB60616.1"/>
    <property type="molecule type" value="Genomic_DNA"/>
</dbReference>
<evidence type="ECO:0000259" key="1">
    <source>
        <dbReference type="Pfam" id="PF00534"/>
    </source>
</evidence>
<reference evidence="2 3" key="1">
    <citation type="submission" date="2013-04" db="EMBL/GenBank/DDBJ databases">
        <title>The Genome Sequence of Parabacteroides gordonii DSM 23371.</title>
        <authorList>
            <consortium name="The Broad Institute Genomics Platform"/>
            <person name="Earl A."/>
            <person name="Ward D."/>
            <person name="Feldgarden M."/>
            <person name="Gevers D."/>
            <person name="Martens E."/>
            <person name="Sakamoto M."/>
            <person name="Benno Y."/>
            <person name="Suzuki N."/>
            <person name="Matsunaga N."/>
            <person name="Koshihara K."/>
            <person name="Seki M."/>
            <person name="Komiya H."/>
            <person name="Walker B."/>
            <person name="Young S."/>
            <person name="Zeng Q."/>
            <person name="Gargeya S."/>
            <person name="Fitzgerald M."/>
            <person name="Haas B."/>
            <person name="Abouelleil A."/>
            <person name="Allen A.W."/>
            <person name="Alvarado L."/>
            <person name="Arachchi H.M."/>
            <person name="Berlin A.M."/>
            <person name="Chapman S.B."/>
            <person name="Gainer-Dewar J."/>
            <person name="Goldberg J."/>
            <person name="Griggs A."/>
            <person name="Gujja S."/>
            <person name="Hansen M."/>
            <person name="Howarth C."/>
            <person name="Imamovic A."/>
            <person name="Ireland A."/>
            <person name="Larimer J."/>
            <person name="McCowan C."/>
            <person name="Murphy C."/>
            <person name="Pearson M."/>
            <person name="Poon T.W."/>
            <person name="Priest M."/>
            <person name="Roberts A."/>
            <person name="Saif S."/>
            <person name="Shea T."/>
            <person name="Sisk P."/>
            <person name="Sykes S."/>
            <person name="Wortman J."/>
            <person name="Nusbaum C."/>
            <person name="Birren B."/>
        </authorList>
    </citation>
    <scope>NUCLEOTIDE SEQUENCE [LARGE SCALE GENOMIC DNA]</scope>
    <source>
        <strain evidence="2 3">MS-1</strain>
    </source>
</reference>
<dbReference type="Gene3D" id="3.40.50.2000">
    <property type="entry name" value="Glycogen Phosphorylase B"/>
    <property type="match status" value="2"/>
</dbReference>
<feature type="domain" description="Glycosyl transferase family 1" evidence="1">
    <location>
        <begin position="174"/>
        <end position="316"/>
    </location>
</feature>